<evidence type="ECO:0000256" key="3">
    <source>
        <dbReference type="ARBA" id="ARBA00010617"/>
    </source>
</evidence>
<evidence type="ECO:0000256" key="8">
    <source>
        <dbReference type="PIRSR" id="PIRSR602401-1"/>
    </source>
</evidence>
<keyword evidence="5" id="KW-0560">Oxidoreductase</keyword>
<proteinExistence type="inferred from homology"/>
<dbReference type="PRINTS" id="PR00463">
    <property type="entry name" value="EP450I"/>
</dbReference>
<dbReference type="PRINTS" id="PR00385">
    <property type="entry name" value="P450"/>
</dbReference>
<evidence type="ECO:0000313" key="10">
    <source>
        <dbReference type="Proteomes" id="UP000613580"/>
    </source>
</evidence>
<dbReference type="InterPro" id="IPR036396">
    <property type="entry name" value="Cyt_P450_sf"/>
</dbReference>
<dbReference type="GO" id="GO:0016705">
    <property type="term" value="F:oxidoreductase activity, acting on paired donors, with incorporation or reduction of molecular oxygen"/>
    <property type="evidence" value="ECO:0007669"/>
    <property type="project" value="InterPro"/>
</dbReference>
<keyword evidence="10" id="KW-1185">Reference proteome</keyword>
<evidence type="ECO:0000313" key="9">
    <source>
        <dbReference type="EMBL" id="KAF7320578.1"/>
    </source>
</evidence>
<dbReference type="Gene3D" id="1.10.630.10">
    <property type="entry name" value="Cytochrome P450"/>
    <property type="match status" value="1"/>
</dbReference>
<dbReference type="PANTHER" id="PTHR24305">
    <property type="entry name" value="CYTOCHROME P450"/>
    <property type="match status" value="1"/>
</dbReference>
<keyword evidence="7" id="KW-0503">Monooxygenase</keyword>
<gene>
    <name evidence="9" type="ORF">HMN09_00142100</name>
</gene>
<comment type="caution">
    <text evidence="9">The sequence shown here is derived from an EMBL/GenBank/DDBJ whole genome shotgun (WGS) entry which is preliminary data.</text>
</comment>
<dbReference type="EMBL" id="JACAZE010000002">
    <property type="protein sequence ID" value="KAF7320578.1"/>
    <property type="molecule type" value="Genomic_DNA"/>
</dbReference>
<dbReference type="SUPFAM" id="SSF48264">
    <property type="entry name" value="Cytochrome P450"/>
    <property type="match status" value="1"/>
</dbReference>
<evidence type="ECO:0000256" key="6">
    <source>
        <dbReference type="ARBA" id="ARBA00023004"/>
    </source>
</evidence>
<evidence type="ECO:0000256" key="2">
    <source>
        <dbReference type="ARBA" id="ARBA00005179"/>
    </source>
</evidence>
<name>A0A8H6TKM1_MYCCL</name>
<evidence type="ECO:0000256" key="1">
    <source>
        <dbReference type="ARBA" id="ARBA00001971"/>
    </source>
</evidence>
<keyword evidence="4 8" id="KW-0479">Metal-binding</keyword>
<dbReference type="OrthoDB" id="6692864at2759"/>
<dbReference type="InterPro" id="IPR002401">
    <property type="entry name" value="Cyt_P450_E_grp-I"/>
</dbReference>
<dbReference type="Pfam" id="PF00067">
    <property type="entry name" value="p450"/>
    <property type="match status" value="1"/>
</dbReference>
<evidence type="ECO:0008006" key="11">
    <source>
        <dbReference type="Google" id="ProtNLM"/>
    </source>
</evidence>
<keyword evidence="6 8" id="KW-0408">Iron</keyword>
<dbReference type="AlphaFoldDB" id="A0A8H6TKM1"/>
<dbReference type="PANTHER" id="PTHR24305:SF187">
    <property type="entry name" value="P450, PUTATIVE (EUROFUNG)-RELATED"/>
    <property type="match status" value="1"/>
</dbReference>
<dbReference type="GO" id="GO:0005506">
    <property type="term" value="F:iron ion binding"/>
    <property type="evidence" value="ECO:0007669"/>
    <property type="project" value="InterPro"/>
</dbReference>
<dbReference type="GO" id="GO:0020037">
    <property type="term" value="F:heme binding"/>
    <property type="evidence" value="ECO:0007669"/>
    <property type="project" value="InterPro"/>
</dbReference>
<dbReference type="InterPro" id="IPR001128">
    <property type="entry name" value="Cyt_P450"/>
</dbReference>
<comment type="cofactor">
    <cofactor evidence="1 8">
        <name>heme</name>
        <dbReference type="ChEBI" id="CHEBI:30413"/>
    </cofactor>
</comment>
<organism evidence="9 10">
    <name type="scientific">Mycena chlorophos</name>
    <name type="common">Agaric fungus</name>
    <name type="synonym">Agaricus chlorophos</name>
    <dbReference type="NCBI Taxonomy" id="658473"/>
    <lineage>
        <taxon>Eukaryota</taxon>
        <taxon>Fungi</taxon>
        <taxon>Dikarya</taxon>
        <taxon>Basidiomycota</taxon>
        <taxon>Agaricomycotina</taxon>
        <taxon>Agaricomycetes</taxon>
        <taxon>Agaricomycetidae</taxon>
        <taxon>Agaricales</taxon>
        <taxon>Marasmiineae</taxon>
        <taxon>Mycenaceae</taxon>
        <taxon>Mycena</taxon>
    </lineage>
</organism>
<dbReference type="InterPro" id="IPR050121">
    <property type="entry name" value="Cytochrome_P450_monoxygenase"/>
</dbReference>
<evidence type="ECO:0000256" key="5">
    <source>
        <dbReference type="ARBA" id="ARBA00023002"/>
    </source>
</evidence>
<dbReference type="GO" id="GO:0004497">
    <property type="term" value="F:monooxygenase activity"/>
    <property type="evidence" value="ECO:0007669"/>
    <property type="project" value="UniProtKB-KW"/>
</dbReference>
<reference evidence="9" key="1">
    <citation type="submission" date="2020-05" db="EMBL/GenBank/DDBJ databases">
        <title>Mycena genomes resolve the evolution of fungal bioluminescence.</title>
        <authorList>
            <person name="Tsai I.J."/>
        </authorList>
    </citation>
    <scope>NUCLEOTIDE SEQUENCE</scope>
    <source>
        <strain evidence="9">110903Hualien_Pintung</strain>
    </source>
</reference>
<evidence type="ECO:0000256" key="7">
    <source>
        <dbReference type="ARBA" id="ARBA00023033"/>
    </source>
</evidence>
<dbReference type="Proteomes" id="UP000613580">
    <property type="component" value="Unassembled WGS sequence"/>
</dbReference>
<keyword evidence="8" id="KW-0349">Heme</keyword>
<comment type="pathway">
    <text evidence="2">Secondary metabolite biosynthesis.</text>
</comment>
<sequence length="561" mass="62355">MSSNELIVGAAALGLANHAYFRRFEPGNAHHPVITVVLQSFLLVGALHYLDPERPLTLFSALRDYITAFFVLVSTLTASIFTYRLAPWHPLAHVPGPLGAKLSKVYMLRHAVTGQRSKVLKALHDQYGEVVRIGPNEVSIASAEAITSVLGAGGYPKGPFYKYWGDPTFPAGNLLTLTGEPHTHRRRIWNRGMTASSLKDFEAILSLRMTLMLERFDGFAAEQKPVDLAEWCNYLTVDFMGDVAFGGGFELMRDGEDRDGMFRIVKMGIKAMSIQAQMPWISPTLKLLPGFKEVPERLHEFSNSRAEARVKAGAKTHKDMWYHLMDEEGKETRRPTLAEVIIDGGLAIVAGSDTSAMTLASFLWRMLMHPEIHARVRAEVDKVYPDGEGILSSDKHNELVFLSACLSETLRMHPPVPSGGSRRVPSGQAKVVSGTLIPDNTDVFVPTYAIQLSPKNFYPAPESFDPDRWLRAHSSSDGEVDGEVLNQAAFVPFSFGPANCAAKNLAWREVTMACAALVRRYDMSFVKNGGGERWADEVKDFYVNQCDDMMVDIRLRDEFKV</sequence>
<feature type="binding site" description="axial binding residue" evidence="8">
    <location>
        <position position="500"/>
    </location>
    <ligand>
        <name>heme</name>
        <dbReference type="ChEBI" id="CHEBI:30413"/>
    </ligand>
    <ligandPart>
        <name>Fe</name>
        <dbReference type="ChEBI" id="CHEBI:18248"/>
    </ligandPart>
</feature>
<evidence type="ECO:0000256" key="4">
    <source>
        <dbReference type="ARBA" id="ARBA00022723"/>
    </source>
</evidence>
<accession>A0A8H6TKM1</accession>
<protein>
    <recommendedName>
        <fullName evidence="11">Cytochrome P450</fullName>
    </recommendedName>
</protein>
<comment type="similarity">
    <text evidence="3">Belongs to the cytochrome P450 family.</text>
</comment>